<dbReference type="PANTHER" id="PTHR21422:SF9">
    <property type="entry name" value="RAB3 GTPASE-ACTIVATING PROTEIN CATALYTIC SUBUNIT"/>
    <property type="match status" value="1"/>
</dbReference>
<organism evidence="13">
    <name type="scientific">Sarcoptes scabiei</name>
    <name type="common">Itch mite</name>
    <name type="synonym">Acarus scabiei</name>
    <dbReference type="NCBI Taxonomy" id="52283"/>
    <lineage>
        <taxon>Eukaryota</taxon>
        <taxon>Metazoa</taxon>
        <taxon>Ecdysozoa</taxon>
        <taxon>Arthropoda</taxon>
        <taxon>Chelicerata</taxon>
        <taxon>Arachnida</taxon>
        <taxon>Acari</taxon>
        <taxon>Acariformes</taxon>
        <taxon>Sarcoptiformes</taxon>
        <taxon>Astigmata</taxon>
        <taxon>Psoroptidia</taxon>
        <taxon>Sarcoptoidea</taxon>
        <taxon>Sarcoptidae</taxon>
        <taxon>Sarcoptinae</taxon>
        <taxon>Sarcoptes</taxon>
    </lineage>
</organism>
<dbReference type="Proteomes" id="UP000070412">
    <property type="component" value="Unassembled WGS sequence"/>
</dbReference>
<comment type="similarity">
    <text evidence="4">Belongs to the Rab3-GAP catalytic subunit family.</text>
</comment>
<evidence type="ECO:0000256" key="2">
    <source>
        <dbReference type="ARBA" id="ARBA00004240"/>
    </source>
</evidence>
<dbReference type="InterPro" id="IPR045700">
    <property type="entry name" value="Rab3GAP1"/>
</dbReference>
<feature type="domain" description="Rab3GAP catalytic subunit conserved" evidence="11">
    <location>
        <begin position="625"/>
        <end position="766"/>
    </location>
</feature>
<protein>
    <recommendedName>
        <fullName evidence="5">Rab3 GTPase-activating protein catalytic subunit</fullName>
    </recommendedName>
</protein>
<dbReference type="InterPro" id="IPR045698">
    <property type="entry name" value="Rab3GAP1_C"/>
</dbReference>
<reference evidence="14" key="3">
    <citation type="submission" date="2022-06" db="UniProtKB">
        <authorList>
            <consortium name="EnsemblMetazoa"/>
        </authorList>
    </citation>
    <scope>IDENTIFICATION</scope>
</reference>
<keyword evidence="9" id="KW-0333">Golgi apparatus</keyword>
<keyword evidence="7" id="KW-0963">Cytoplasm</keyword>
<dbReference type="GO" id="GO:0005794">
    <property type="term" value="C:Golgi apparatus"/>
    <property type="evidence" value="ECO:0007669"/>
    <property type="project" value="UniProtKB-SubCell"/>
</dbReference>
<dbReference type="Pfam" id="PF19533">
    <property type="entry name" value="Rab3-GAP_cat_C"/>
    <property type="match status" value="1"/>
</dbReference>
<dbReference type="PANTHER" id="PTHR21422">
    <property type="entry name" value="RAB3 GTPASE-ACTIVATING PROTEIN CATALYTIC SUBUNIT"/>
    <property type="match status" value="1"/>
</dbReference>
<gene>
    <name evidence="13" type="ORF">SSS_3645</name>
</gene>
<keyword evidence="6" id="KW-0343">GTPase activation</keyword>
<feature type="region of interest" description="Disordered" evidence="10">
    <location>
        <begin position="964"/>
        <end position="994"/>
    </location>
</feature>
<evidence type="ECO:0000313" key="15">
    <source>
        <dbReference type="Proteomes" id="UP000070412"/>
    </source>
</evidence>
<feature type="compositionally biased region" description="Acidic residues" evidence="10">
    <location>
        <begin position="976"/>
        <end position="985"/>
    </location>
</feature>
<proteinExistence type="inferred from homology"/>
<dbReference type="EnsemblMetazoa" id="SSS_3645s_mrna">
    <property type="protein sequence ID" value="KAF7493985.1"/>
    <property type="gene ID" value="SSS_3645"/>
</dbReference>
<reference evidence="13" key="2">
    <citation type="submission" date="2020-01" db="EMBL/GenBank/DDBJ databases">
        <authorList>
            <person name="Korhonen P.K.K."/>
            <person name="Guangxu M.G."/>
            <person name="Wang T.W."/>
            <person name="Stroehlein A.J.S."/>
            <person name="Young N.D."/>
            <person name="Ang C.-S.A."/>
            <person name="Fernando D.W.F."/>
            <person name="Lu H.L."/>
            <person name="Taylor S.T."/>
            <person name="Ehtesham M.E.M."/>
            <person name="Najaraj S.H.N."/>
            <person name="Harsha G.H.G."/>
            <person name="Madugundu A.M."/>
            <person name="Renuse S.R."/>
            <person name="Holt D.H."/>
            <person name="Pandey A.P."/>
            <person name="Papenfuss A.P."/>
            <person name="Gasser R.B.G."/>
            <person name="Fischer K.F."/>
        </authorList>
    </citation>
    <scope>NUCLEOTIDE SEQUENCE</scope>
    <source>
        <strain evidence="13">SSS_KF_BRIS2020</strain>
    </source>
</reference>
<keyword evidence="15" id="KW-1185">Reference proteome</keyword>
<dbReference type="InterPro" id="IPR026147">
    <property type="entry name" value="Rab3GAP1_conserved"/>
</dbReference>
<keyword evidence="8" id="KW-0256">Endoplasmic reticulum</keyword>
<evidence type="ECO:0000259" key="11">
    <source>
        <dbReference type="Pfam" id="PF13890"/>
    </source>
</evidence>
<evidence type="ECO:0000256" key="1">
    <source>
        <dbReference type="ARBA" id="ARBA00004222"/>
    </source>
</evidence>
<evidence type="ECO:0000256" key="7">
    <source>
        <dbReference type="ARBA" id="ARBA00022490"/>
    </source>
</evidence>
<sequence>MCDEEIFEINDYSTSSDWERFISDLEEILTLWNLNNNISGEHDSVPIDTTSLEHSSPSITKSSQTNNNEVNSKFLADHHRWQQKQESIRFGKVSFSLQYFYFKKNSPEHSLNQTESSNLFIGFNEAWRNMNSIQNDWPASGHPLVRYYGLTQFLVLSPLNGETISTEDRARHLIGSAAIALHSIDCEVPFFCQISNLSRRLYIGVGHLSNGFRTYFEMILLPESSQFQYLNELLTLFKNKLHSSFSYGNNRIHNDEDEREDFDEAWKHHNPINNDQNKSKICVSIRFTYILSKWSSDYLLYDVIGPSKTLLESFFIQKFSYFRNSPFDEEMFHQILPRFDQMNGDPCEQIQLATTWPLIAEELITDNAYHTDLQPENAPKWSVRALFMESNKSHRFCWIVKIFQLFLRLTNNHQSIMSFLSEEQIKNDVRPALDRLSSSTVPLPINANQLINSVSNMVLSETFHSDPSEIENLVKKIFQKGNDLNTENEKKQWRQLKSTWFDSLPWRLVNLCSNLYFENQQISILARVWKFFVLNLREHWQNGQSLSQIESVSEINHQNCIFHQKLHLLNCCIAQKIKREHCEKNFSTKKDDDSDEEFFDAEDFEQSNIEAEDFTGVLYDKDGENVLCLLDQPNQPIRIPMTQDPAPMTEEELAKQIATLSSIDDPKIQIRSQSSSLLSDMEAFKAANPQCRFEDFIRWHSPRDWIELCDDDCDNFNAPNYGLSKRMQESDTWKELWSMAKPLPVRKQKRLFNYTKEAEEILQYFEKITIGNLIQLFIPIIGKSILLKLSQYCNEIMSLIESNIDTKMMKSDQLQIFRLEIDNYIKLFQNLNNESNRRIFLEKILQIEISIIKFYSILQKLGTSYSKMFKRLKFSNLFENQPDTDQPSNSLEQQRNNLGQKLTKFARSKIEKSDDQLSGSKLIRFILSLITEPEVELCNTDPICPLIVEMMYKNDRTDFFKSDAKLDDNRNRNGEDNDDDDDDDGGDLKSRSRRSPAINSFDSFKKSLPNPIGKEFIIRASGFARPAPYSRPSHHRMYCLLSKDLRIASAFTEDTNYF</sequence>
<feature type="compositionally biased region" description="Basic and acidic residues" evidence="10">
    <location>
        <begin position="964"/>
        <end position="975"/>
    </location>
</feature>
<dbReference type="OrthoDB" id="17346at2759"/>
<dbReference type="AlphaFoldDB" id="A0A834RCL8"/>
<evidence type="ECO:0000313" key="14">
    <source>
        <dbReference type="EnsemblMetazoa" id="KAF7493985.1"/>
    </source>
</evidence>
<evidence type="ECO:0000256" key="3">
    <source>
        <dbReference type="ARBA" id="ARBA00004496"/>
    </source>
</evidence>
<evidence type="ECO:0000256" key="10">
    <source>
        <dbReference type="SAM" id="MobiDB-lite"/>
    </source>
</evidence>
<comment type="subcellular location">
    <subcellularLocation>
        <location evidence="3">Cytoplasm</location>
    </subcellularLocation>
    <subcellularLocation>
        <location evidence="2">Endoplasmic reticulum</location>
    </subcellularLocation>
    <subcellularLocation>
        <location evidence="1">Golgi apparatus</location>
        <location evidence="1">cis-Golgi network</location>
    </subcellularLocation>
</comment>
<evidence type="ECO:0000256" key="5">
    <source>
        <dbReference type="ARBA" id="ARBA00015817"/>
    </source>
</evidence>
<evidence type="ECO:0000259" key="12">
    <source>
        <dbReference type="Pfam" id="PF19533"/>
    </source>
</evidence>
<evidence type="ECO:0000256" key="6">
    <source>
        <dbReference type="ARBA" id="ARBA00022468"/>
    </source>
</evidence>
<dbReference type="Pfam" id="PF13890">
    <property type="entry name" value="Rab3-GTPase_cat"/>
    <property type="match status" value="1"/>
</dbReference>
<name>A0A834RCL8_SARSC</name>
<accession>A0A834RCL8</accession>
<feature type="domain" description="Rab3GAP catalytic subunit C-terminal" evidence="12">
    <location>
        <begin position="904"/>
        <end position="1058"/>
    </location>
</feature>
<evidence type="ECO:0000256" key="4">
    <source>
        <dbReference type="ARBA" id="ARBA00008856"/>
    </source>
</evidence>
<evidence type="ECO:0000256" key="8">
    <source>
        <dbReference type="ARBA" id="ARBA00022824"/>
    </source>
</evidence>
<dbReference type="GO" id="GO:0005783">
    <property type="term" value="C:endoplasmic reticulum"/>
    <property type="evidence" value="ECO:0007669"/>
    <property type="project" value="UniProtKB-SubCell"/>
</dbReference>
<dbReference type="GO" id="GO:0005096">
    <property type="term" value="F:GTPase activator activity"/>
    <property type="evidence" value="ECO:0007669"/>
    <property type="project" value="UniProtKB-KW"/>
</dbReference>
<reference evidence="15" key="1">
    <citation type="journal article" date="2020" name="PLoS Negl. Trop. Dis.">
        <title>High-quality nuclear genome for Sarcoptes scabiei-A critical resource for a neglected parasite.</title>
        <authorList>
            <person name="Korhonen P.K."/>
            <person name="Gasser R.B."/>
            <person name="Ma G."/>
            <person name="Wang T."/>
            <person name="Stroehlein A.J."/>
            <person name="Young N.D."/>
            <person name="Ang C.S."/>
            <person name="Fernando D.D."/>
            <person name="Lu H.C."/>
            <person name="Taylor S."/>
            <person name="Reynolds S.L."/>
            <person name="Mofiz E."/>
            <person name="Najaraj S.H."/>
            <person name="Gowda H."/>
            <person name="Madugundu A."/>
            <person name="Renuse S."/>
            <person name="Holt D."/>
            <person name="Pandey A."/>
            <person name="Papenfuss A.T."/>
            <person name="Fischer K."/>
        </authorList>
    </citation>
    <scope>NUCLEOTIDE SEQUENCE [LARGE SCALE GENOMIC DNA]</scope>
</reference>
<evidence type="ECO:0000256" key="9">
    <source>
        <dbReference type="ARBA" id="ARBA00023034"/>
    </source>
</evidence>
<dbReference type="EMBL" id="WVUK01000054">
    <property type="protein sequence ID" value="KAF7493985.1"/>
    <property type="molecule type" value="Genomic_DNA"/>
</dbReference>
<evidence type="ECO:0000313" key="13">
    <source>
        <dbReference type="EMBL" id="KAF7493985.1"/>
    </source>
</evidence>